<dbReference type="Gene3D" id="3.30.160.250">
    <property type="match status" value="1"/>
</dbReference>
<sequence>MKKKKILDFSVVFEPEKRRGYSVYVPTLPGCVTQGKNFEHAQKMAKEAILVYLEELAARREPVPAIDERPIVSSVAVDLAEVRR</sequence>
<accession>A0A0G2BP16</accession>
<dbReference type="Pfam" id="PF15919">
    <property type="entry name" value="HicB_lk_antitox"/>
    <property type="match status" value="1"/>
</dbReference>
<proteinExistence type="predicted"/>
<dbReference type="PANTHER" id="PTHR34504:SF4">
    <property type="entry name" value="ANTITOXIN HICB"/>
    <property type="match status" value="1"/>
</dbReference>
<dbReference type="InterPro" id="IPR051404">
    <property type="entry name" value="TA_system_antitoxin"/>
</dbReference>
<evidence type="ECO:0000313" key="3">
    <source>
        <dbReference type="Proteomes" id="UP000034789"/>
    </source>
</evidence>
<organism evidence="2 3">
    <name type="scientific">Candidatus Kaiserbacteria bacterium GW2011_GWA2_58_9</name>
    <dbReference type="NCBI Taxonomy" id="1618672"/>
    <lineage>
        <taxon>Bacteria</taxon>
        <taxon>Candidatus Kaiseribacteriota</taxon>
    </lineage>
</organism>
<comment type="caution">
    <text evidence="2">The sequence shown here is derived from an EMBL/GenBank/DDBJ whole genome shotgun (WGS) entry which is preliminary data.</text>
</comment>
<dbReference type="PANTHER" id="PTHR34504">
    <property type="entry name" value="ANTITOXIN HICB"/>
    <property type="match status" value="1"/>
</dbReference>
<name>A0A0G2BP16_9BACT</name>
<gene>
    <name evidence="2" type="ORF">UY98_C0008G0029</name>
</gene>
<evidence type="ECO:0000313" key="2">
    <source>
        <dbReference type="EMBL" id="KKW47654.1"/>
    </source>
</evidence>
<dbReference type="SUPFAM" id="SSF143100">
    <property type="entry name" value="TTHA1013/TTHA0281-like"/>
    <property type="match status" value="1"/>
</dbReference>
<dbReference type="InterPro" id="IPR035069">
    <property type="entry name" value="TTHA1013/TTHA0281-like"/>
</dbReference>
<evidence type="ECO:0000259" key="1">
    <source>
        <dbReference type="Pfam" id="PF15919"/>
    </source>
</evidence>
<dbReference type="EMBL" id="LCSD01000008">
    <property type="protein sequence ID" value="KKW47654.1"/>
    <property type="molecule type" value="Genomic_DNA"/>
</dbReference>
<feature type="domain" description="HicB-like antitoxin of toxin-antitoxin system" evidence="1">
    <location>
        <begin position="9"/>
        <end position="66"/>
    </location>
</feature>
<reference evidence="2 3" key="1">
    <citation type="journal article" date="2015" name="Nature">
        <title>rRNA introns, odd ribosomes, and small enigmatic genomes across a large radiation of phyla.</title>
        <authorList>
            <person name="Brown C.T."/>
            <person name="Hug L.A."/>
            <person name="Thomas B.C."/>
            <person name="Sharon I."/>
            <person name="Castelle C.J."/>
            <person name="Singh A."/>
            <person name="Wilkins M.J."/>
            <person name="Williams K.H."/>
            <person name="Banfield J.F."/>
        </authorList>
    </citation>
    <scope>NUCLEOTIDE SEQUENCE [LARGE SCALE GENOMIC DNA]</scope>
</reference>
<dbReference type="InterPro" id="IPR031807">
    <property type="entry name" value="HicB-like"/>
</dbReference>
<dbReference type="AlphaFoldDB" id="A0A0G2BP16"/>
<protein>
    <recommendedName>
        <fullName evidence="1">HicB-like antitoxin of toxin-antitoxin system domain-containing protein</fullName>
    </recommendedName>
</protein>
<dbReference type="Proteomes" id="UP000034789">
    <property type="component" value="Unassembled WGS sequence"/>
</dbReference>